<organism evidence="1 2">
    <name type="scientific">Caproicibacter fermentans</name>
    <dbReference type="NCBI Taxonomy" id="2576756"/>
    <lineage>
        <taxon>Bacteria</taxon>
        <taxon>Bacillati</taxon>
        <taxon>Bacillota</taxon>
        <taxon>Clostridia</taxon>
        <taxon>Eubacteriales</taxon>
        <taxon>Acutalibacteraceae</taxon>
        <taxon>Caproicibacter</taxon>
    </lineage>
</organism>
<sequence>MKVIYFNAPFSFYCKTVLAKKIRLAARRKQRRRKGKSPGKEIPEKRFTGVKMGNYVITIARGYGSGGKQIGIQLAKELGIWLIDKELLQMASVQSGINEELFHLADEKLRMNIFRLLQARQHIGNVLSPEHRLFVSDVNLFNYQAKILRRLAESESFVVIGRAADDILKDYPNVLSVGIRAPFEDCVGSIENRAHLDRRAAEKDVKTTDRYRAEYYKFYTGKDWNDPVNYDLCLNSSRIGRDKCAAVIRSCLLEKLGVGK</sequence>
<comment type="caution">
    <text evidence="1">The sequence shown here is derived from an EMBL/GenBank/DDBJ whole genome shotgun (WGS) entry which is preliminary data.</text>
</comment>
<keyword evidence="1" id="KW-0418">Kinase</keyword>
<protein>
    <submittedName>
        <fullName evidence="1">Cytidylate kinase</fullName>
        <ecNumber evidence="1">2.7.4.25</ecNumber>
    </submittedName>
</protein>
<keyword evidence="2" id="KW-1185">Reference proteome</keyword>
<reference evidence="1 2" key="1">
    <citation type="submission" date="2019-09" db="EMBL/GenBank/DDBJ databases">
        <title>Genome sequence of Clostridium sp. EA1.</title>
        <authorList>
            <person name="Poehlein A."/>
            <person name="Bengelsdorf F.R."/>
            <person name="Daniel R."/>
        </authorList>
    </citation>
    <scope>NUCLEOTIDE SEQUENCE [LARGE SCALE GENOMIC DNA]</scope>
    <source>
        <strain evidence="1 2">EA1</strain>
    </source>
</reference>
<name>A0A6N8I3N3_9FIRM</name>
<dbReference type="Gene3D" id="3.40.50.300">
    <property type="entry name" value="P-loop containing nucleotide triphosphate hydrolases"/>
    <property type="match status" value="1"/>
</dbReference>
<dbReference type="Pfam" id="PF13189">
    <property type="entry name" value="Cytidylate_kin2"/>
    <property type="match status" value="1"/>
</dbReference>
<dbReference type="GO" id="GO:0016301">
    <property type="term" value="F:kinase activity"/>
    <property type="evidence" value="ECO:0007669"/>
    <property type="project" value="UniProtKB-KW"/>
</dbReference>
<evidence type="ECO:0000313" key="1">
    <source>
        <dbReference type="EMBL" id="MVB12761.1"/>
    </source>
</evidence>
<dbReference type="AlphaFoldDB" id="A0A6N8I3N3"/>
<accession>A0A6N8I3N3</accession>
<gene>
    <name evidence="1" type="primary">cmk_3</name>
    <name evidence="1" type="ORF">CAFE_35060</name>
</gene>
<keyword evidence="1" id="KW-0808">Transferase</keyword>
<dbReference type="InterPro" id="IPR027417">
    <property type="entry name" value="P-loop_NTPase"/>
</dbReference>
<proteinExistence type="predicted"/>
<dbReference type="Proteomes" id="UP000469440">
    <property type="component" value="Unassembled WGS sequence"/>
</dbReference>
<evidence type="ECO:0000313" key="2">
    <source>
        <dbReference type="Proteomes" id="UP000469440"/>
    </source>
</evidence>
<dbReference type="EC" id="2.7.4.25" evidence="1"/>
<dbReference type="EMBL" id="VWXL01000103">
    <property type="protein sequence ID" value="MVB12761.1"/>
    <property type="molecule type" value="Genomic_DNA"/>
</dbReference>